<reference evidence="2 3" key="1">
    <citation type="submission" date="2015-04" db="EMBL/GenBank/DDBJ databases">
        <title>Complete genome sequence of Schizopora paradoxa KUC8140, a cosmopolitan wood degrader in East Asia.</title>
        <authorList>
            <consortium name="DOE Joint Genome Institute"/>
            <person name="Min B."/>
            <person name="Park H."/>
            <person name="Jang Y."/>
            <person name="Kim J.-J."/>
            <person name="Kim K.H."/>
            <person name="Pangilinan J."/>
            <person name="Lipzen A."/>
            <person name="Riley R."/>
            <person name="Grigoriev I.V."/>
            <person name="Spatafora J.W."/>
            <person name="Choi I.-G."/>
        </authorList>
    </citation>
    <scope>NUCLEOTIDE SEQUENCE [LARGE SCALE GENOMIC DNA]</scope>
    <source>
        <strain evidence="2 3">KUC8140</strain>
    </source>
</reference>
<organism evidence="2 3">
    <name type="scientific">Schizopora paradoxa</name>
    <dbReference type="NCBI Taxonomy" id="27342"/>
    <lineage>
        <taxon>Eukaryota</taxon>
        <taxon>Fungi</taxon>
        <taxon>Dikarya</taxon>
        <taxon>Basidiomycota</taxon>
        <taxon>Agaricomycotina</taxon>
        <taxon>Agaricomycetes</taxon>
        <taxon>Hymenochaetales</taxon>
        <taxon>Schizoporaceae</taxon>
        <taxon>Schizopora</taxon>
    </lineage>
</organism>
<feature type="region of interest" description="Disordered" evidence="1">
    <location>
        <begin position="49"/>
        <end position="87"/>
    </location>
</feature>
<dbReference type="Proteomes" id="UP000053477">
    <property type="component" value="Unassembled WGS sequence"/>
</dbReference>
<evidence type="ECO:0000313" key="2">
    <source>
        <dbReference type="EMBL" id="KLO16627.1"/>
    </source>
</evidence>
<evidence type="ECO:0000313" key="3">
    <source>
        <dbReference type="Proteomes" id="UP000053477"/>
    </source>
</evidence>
<dbReference type="InParanoid" id="A0A0H2RYC5"/>
<evidence type="ECO:0000256" key="1">
    <source>
        <dbReference type="SAM" id="MobiDB-lite"/>
    </source>
</evidence>
<feature type="compositionally biased region" description="Polar residues" evidence="1">
    <location>
        <begin position="70"/>
        <end position="83"/>
    </location>
</feature>
<dbReference type="EMBL" id="KQ085914">
    <property type="protein sequence ID" value="KLO16627.1"/>
    <property type="molecule type" value="Genomic_DNA"/>
</dbReference>
<proteinExistence type="predicted"/>
<dbReference type="AlphaFoldDB" id="A0A0H2RYC5"/>
<sequence length="439" mass="49661">MENSRTFIPLFRPASIDSNVTADNLPGPGRNLSLLYALLGQKLESRMNSFASRRKNRQDPAATLHRVDSVDSNGSIDSNSTADNLPGPGRNLGKLYVHLGEKLVNSLGKFLARRGYGPEATAQAISALRQHEDQYIYDIYVTCAVQSVSGRMPNDIERIKLEKKCKKLVSYSRSRSESTAIIACNFITNLALYDPYLRRILFNCLPSFDSALLAGLEQNLKESSTEIEVDPLLASSRKALISVTEVEFYVATAPGGLISKDAKQWFIGMDSFILKLERLLKEEVALSFLGLRHILHTFQNATHFIGAVREDASWISQSDKFVRVIFHLMGILRNYLESMLRGDVSVAAIDWDTLEAILGRDGSDSIWVARLFSLYSYEFQEEDCIGELLDRRSSDVYGSSIREEIDVIFTYPHFFCMELFSDLCYRHDRGWIRPIYDEE</sequence>
<protein>
    <submittedName>
        <fullName evidence="2">Uncharacterized protein</fullName>
    </submittedName>
</protein>
<gene>
    <name evidence="2" type="ORF">SCHPADRAFT_926465</name>
</gene>
<keyword evidence="3" id="KW-1185">Reference proteome</keyword>
<accession>A0A0H2RYC5</accession>
<name>A0A0H2RYC5_9AGAM</name>